<evidence type="ECO:0000313" key="2">
    <source>
        <dbReference type="EMBL" id="KIJ37482.1"/>
    </source>
</evidence>
<dbReference type="AlphaFoldDB" id="A0A0C9V7F7"/>
<protein>
    <submittedName>
        <fullName evidence="2">Uncharacterized protein</fullName>
    </submittedName>
</protein>
<reference evidence="2 3" key="1">
    <citation type="submission" date="2014-06" db="EMBL/GenBank/DDBJ databases">
        <title>Evolutionary Origins and Diversification of the Mycorrhizal Mutualists.</title>
        <authorList>
            <consortium name="DOE Joint Genome Institute"/>
            <consortium name="Mycorrhizal Genomics Consortium"/>
            <person name="Kohler A."/>
            <person name="Kuo A."/>
            <person name="Nagy L.G."/>
            <person name="Floudas D."/>
            <person name="Copeland A."/>
            <person name="Barry K.W."/>
            <person name="Cichocki N."/>
            <person name="Veneault-Fourrey C."/>
            <person name="LaButti K."/>
            <person name="Lindquist E.A."/>
            <person name="Lipzen A."/>
            <person name="Lundell T."/>
            <person name="Morin E."/>
            <person name="Murat C."/>
            <person name="Riley R."/>
            <person name="Ohm R."/>
            <person name="Sun H."/>
            <person name="Tunlid A."/>
            <person name="Henrissat B."/>
            <person name="Grigoriev I.V."/>
            <person name="Hibbett D.S."/>
            <person name="Martin F."/>
        </authorList>
    </citation>
    <scope>NUCLEOTIDE SEQUENCE [LARGE SCALE GENOMIC DNA]</scope>
    <source>
        <strain evidence="2 3">SS14</strain>
    </source>
</reference>
<dbReference type="EMBL" id="KN837169">
    <property type="protein sequence ID" value="KIJ37482.1"/>
    <property type="molecule type" value="Genomic_DNA"/>
</dbReference>
<name>A0A0C9V7F7_SPHS4</name>
<feature type="region of interest" description="Disordered" evidence="1">
    <location>
        <begin position="133"/>
        <end position="171"/>
    </location>
</feature>
<keyword evidence="3" id="KW-1185">Reference proteome</keyword>
<gene>
    <name evidence="2" type="ORF">M422DRAFT_260157</name>
</gene>
<accession>A0A0C9V7F7</accession>
<sequence length="171" mass="18774">MIASSSRSFSTSLPRNILRDALTTTTYGELGSGVTIVRTPQEAFAQSPIGNVLFNAPFRSPQLASTPPPSSATSSVFSFLARSKKEKRPKLAIDVDSNPNFERWQRDIGTPTSITPPSNLPLVYPTADGFYVAPDTSSEDDRLPTSTHSDSYSLPRRRIERRNALQDDILT</sequence>
<proteinExistence type="predicted"/>
<evidence type="ECO:0000313" key="3">
    <source>
        <dbReference type="Proteomes" id="UP000054279"/>
    </source>
</evidence>
<organism evidence="2 3">
    <name type="scientific">Sphaerobolus stellatus (strain SS14)</name>
    <dbReference type="NCBI Taxonomy" id="990650"/>
    <lineage>
        <taxon>Eukaryota</taxon>
        <taxon>Fungi</taxon>
        <taxon>Dikarya</taxon>
        <taxon>Basidiomycota</taxon>
        <taxon>Agaricomycotina</taxon>
        <taxon>Agaricomycetes</taxon>
        <taxon>Phallomycetidae</taxon>
        <taxon>Geastrales</taxon>
        <taxon>Sphaerobolaceae</taxon>
        <taxon>Sphaerobolus</taxon>
    </lineage>
</organism>
<feature type="non-terminal residue" evidence="2">
    <location>
        <position position="171"/>
    </location>
</feature>
<evidence type="ECO:0000256" key="1">
    <source>
        <dbReference type="SAM" id="MobiDB-lite"/>
    </source>
</evidence>
<dbReference type="Proteomes" id="UP000054279">
    <property type="component" value="Unassembled WGS sequence"/>
</dbReference>
<dbReference type="HOGENOM" id="CLU_1566697_0_0_1"/>